<organism evidence="3 4">
    <name type="scientific">Mucilaginibacter angelicae</name>
    <dbReference type="NCBI Taxonomy" id="869718"/>
    <lineage>
        <taxon>Bacteria</taxon>
        <taxon>Pseudomonadati</taxon>
        <taxon>Bacteroidota</taxon>
        <taxon>Sphingobacteriia</taxon>
        <taxon>Sphingobacteriales</taxon>
        <taxon>Sphingobacteriaceae</taxon>
        <taxon>Mucilaginibacter</taxon>
    </lineage>
</organism>
<sequence>MVEINWTKQAVKDIDNIAEFIAKDSEYYARIQVQRFFVSTKILERFPRTGKIVQEKQDPLIREILVGSYRLIYKIINKTKIDILTVHHSKRLLKNNPHFKKK</sequence>
<keyword evidence="4" id="KW-1185">Reference proteome</keyword>
<keyword evidence="2" id="KW-1277">Toxin-antitoxin system</keyword>
<evidence type="ECO:0000256" key="2">
    <source>
        <dbReference type="ARBA" id="ARBA00022649"/>
    </source>
</evidence>
<dbReference type="PANTHER" id="PTHR33755">
    <property type="entry name" value="TOXIN PARE1-RELATED"/>
    <property type="match status" value="1"/>
</dbReference>
<reference evidence="3 4" key="1">
    <citation type="submission" date="2024-09" db="EMBL/GenBank/DDBJ databases">
        <authorList>
            <person name="Sun Q."/>
            <person name="Mori K."/>
        </authorList>
    </citation>
    <scope>NUCLEOTIDE SEQUENCE [LARGE SCALE GENOMIC DNA]</scope>
    <source>
        <strain evidence="3 4">NCAIM B.02415</strain>
    </source>
</reference>
<dbReference type="InterPro" id="IPR007712">
    <property type="entry name" value="RelE/ParE_toxin"/>
</dbReference>
<protein>
    <submittedName>
        <fullName evidence="3">Type II toxin-antitoxin system RelE/ParE family toxin</fullName>
    </submittedName>
</protein>
<dbReference type="Gene3D" id="3.30.2310.20">
    <property type="entry name" value="RelE-like"/>
    <property type="match status" value="1"/>
</dbReference>
<dbReference type="Pfam" id="PF05016">
    <property type="entry name" value="ParE_toxin"/>
    <property type="match status" value="1"/>
</dbReference>
<dbReference type="Proteomes" id="UP001589828">
    <property type="component" value="Unassembled WGS sequence"/>
</dbReference>
<dbReference type="PANTHER" id="PTHR33755:SF5">
    <property type="entry name" value="TYPE II TOXIN-ANTITOXIN SYSTEM RELE_PARE FAMILY TOXIN"/>
    <property type="match status" value="1"/>
</dbReference>
<proteinExistence type="inferred from homology"/>
<dbReference type="InterPro" id="IPR035093">
    <property type="entry name" value="RelE/ParE_toxin_dom_sf"/>
</dbReference>
<accession>A0ABV6LGH8</accession>
<dbReference type="EMBL" id="JBHLTS010000079">
    <property type="protein sequence ID" value="MFC0518590.1"/>
    <property type="molecule type" value="Genomic_DNA"/>
</dbReference>
<evidence type="ECO:0000313" key="3">
    <source>
        <dbReference type="EMBL" id="MFC0518590.1"/>
    </source>
</evidence>
<comment type="caution">
    <text evidence="3">The sequence shown here is derived from an EMBL/GenBank/DDBJ whole genome shotgun (WGS) entry which is preliminary data.</text>
</comment>
<name>A0ABV6LGH8_9SPHI</name>
<evidence type="ECO:0000256" key="1">
    <source>
        <dbReference type="ARBA" id="ARBA00006226"/>
    </source>
</evidence>
<comment type="similarity">
    <text evidence="1">Belongs to the RelE toxin family.</text>
</comment>
<gene>
    <name evidence="3" type="ORF">ACFFGT_30530</name>
</gene>
<dbReference type="RefSeq" id="WP_377026305.1">
    <property type="nucleotide sequence ID" value="NZ_JBHLTS010000079.1"/>
</dbReference>
<dbReference type="InterPro" id="IPR051803">
    <property type="entry name" value="TA_system_RelE-like_toxin"/>
</dbReference>
<evidence type="ECO:0000313" key="4">
    <source>
        <dbReference type="Proteomes" id="UP001589828"/>
    </source>
</evidence>